<evidence type="ECO:0008006" key="4">
    <source>
        <dbReference type="Google" id="ProtNLM"/>
    </source>
</evidence>
<evidence type="ECO:0000313" key="2">
    <source>
        <dbReference type="EMBL" id="MDJ1494916.1"/>
    </source>
</evidence>
<comment type="caution">
    <text evidence="2">The sequence shown here is derived from an EMBL/GenBank/DDBJ whole genome shotgun (WGS) entry which is preliminary data.</text>
</comment>
<reference evidence="2 3" key="1">
    <citation type="submission" date="2023-05" db="EMBL/GenBank/DDBJ databases">
        <authorList>
            <person name="Zhang X."/>
        </authorList>
    </citation>
    <scope>NUCLEOTIDE SEQUENCE [LARGE SCALE GENOMIC DNA]</scope>
    <source>
        <strain evidence="2 3">DM2B3-1</strain>
    </source>
</reference>
<evidence type="ECO:0000256" key="1">
    <source>
        <dbReference type="SAM" id="MobiDB-lite"/>
    </source>
</evidence>
<dbReference type="EMBL" id="JASJOT010000012">
    <property type="protein sequence ID" value="MDJ1494916.1"/>
    <property type="molecule type" value="Genomic_DNA"/>
</dbReference>
<accession>A0ABT7CMZ0</accession>
<dbReference type="RefSeq" id="WP_313998493.1">
    <property type="nucleotide sequence ID" value="NZ_JASJOT010000012.1"/>
</dbReference>
<feature type="region of interest" description="Disordered" evidence="1">
    <location>
        <begin position="120"/>
        <end position="140"/>
    </location>
</feature>
<sequence length="140" mass="15938">MNILAGFAQVPGGFGPPPDMEMNQPPTPTEMAEQESKWMKKKLNLSKEQYENVSALNLVYANIRSEKMTARIGQWQPGQLPSQDEMQKMREEDQKLEQEKEAKLKGILTIEQWETYQKKKKNMPQNIGMVPSTGSMPGNP</sequence>
<feature type="region of interest" description="Disordered" evidence="1">
    <location>
        <begin position="73"/>
        <end position="94"/>
    </location>
</feature>
<keyword evidence="3" id="KW-1185">Reference proteome</keyword>
<dbReference type="Proteomes" id="UP001228581">
    <property type="component" value="Unassembled WGS sequence"/>
</dbReference>
<protein>
    <recommendedName>
        <fullName evidence="4">DUF4890 domain-containing protein</fullName>
    </recommendedName>
</protein>
<organism evidence="2 3">
    <name type="scientific">Xanthocytophaga flava</name>
    <dbReference type="NCBI Taxonomy" id="3048013"/>
    <lineage>
        <taxon>Bacteria</taxon>
        <taxon>Pseudomonadati</taxon>
        <taxon>Bacteroidota</taxon>
        <taxon>Cytophagia</taxon>
        <taxon>Cytophagales</taxon>
        <taxon>Rhodocytophagaceae</taxon>
        <taxon>Xanthocytophaga</taxon>
    </lineage>
</organism>
<gene>
    <name evidence="2" type="ORF">QNI19_18400</name>
</gene>
<feature type="compositionally biased region" description="Basic and acidic residues" evidence="1">
    <location>
        <begin position="85"/>
        <end position="94"/>
    </location>
</feature>
<proteinExistence type="predicted"/>
<name>A0ABT7CMZ0_9BACT</name>
<evidence type="ECO:0000313" key="3">
    <source>
        <dbReference type="Proteomes" id="UP001228581"/>
    </source>
</evidence>